<keyword evidence="2" id="KW-1185">Reference proteome</keyword>
<dbReference type="RefSeq" id="WP_224325596.1">
    <property type="nucleotide sequence ID" value="NZ_JACGBB010000039.1"/>
</dbReference>
<evidence type="ECO:0000313" key="2">
    <source>
        <dbReference type="Proteomes" id="UP000786183"/>
    </source>
</evidence>
<dbReference type="Proteomes" id="UP000786183">
    <property type="component" value="Unassembled WGS sequence"/>
</dbReference>
<organism evidence="1 2">
    <name type="scientific">Campylobacter canadensis</name>
    <dbReference type="NCBI Taxonomy" id="449520"/>
    <lineage>
        <taxon>Bacteria</taxon>
        <taxon>Pseudomonadati</taxon>
        <taxon>Campylobacterota</taxon>
        <taxon>Epsilonproteobacteria</taxon>
        <taxon>Campylobacterales</taxon>
        <taxon>Campylobacteraceae</taxon>
        <taxon>Campylobacter</taxon>
    </lineage>
</organism>
<protein>
    <submittedName>
        <fullName evidence="1">Uncharacterized protein</fullName>
    </submittedName>
</protein>
<evidence type="ECO:0000313" key="1">
    <source>
        <dbReference type="EMBL" id="MBZ7988155.1"/>
    </source>
</evidence>
<reference evidence="1 2" key="1">
    <citation type="submission" date="2020-07" db="EMBL/GenBank/DDBJ databases">
        <title>Transfer of Campylobacter canadensis to the novel genus Avispirillum gen. nov., that also includes two novel species recovered from migratory waterfowl: Avispirillum anseris sp. nov. and Avispirillum brantae sp. nov.</title>
        <authorList>
            <person name="Miller W.G."/>
            <person name="Chapman M.H."/>
            <person name="Yee E."/>
            <person name="Inglis G.D."/>
        </authorList>
    </citation>
    <scope>NUCLEOTIDE SEQUENCE [LARGE SCALE GENOMIC DNA]</scope>
    <source>
        <strain evidence="1 2">L283</strain>
    </source>
</reference>
<name>A0ABS7WTQ7_9BACT</name>
<accession>A0ABS7WTQ7</accession>
<gene>
    <name evidence="1" type="ORF">AVCANL283_08635</name>
</gene>
<sequence>MLNEDYKILEDFITHACSQKNFFDYSDSFSKRTKIIGTICDANKEKQQFEMLIEEVKKNNEFKEFVIEVNGEIVENLVVDRFESSAVTVGIAITKYIVDFGGKTPAGLLVGIFSKMAYYAGVKLTGKAIGFHLKREAQELTARFLDSLIAENDELSKNIVEKLNQVYKKTHDYTKSQTKTNTYDPLVLDLNNNLKIWQDLNEDGITQINELKALKDLNITSINLNYKDTNQKLDNDNIITQTKESLIKLKPIQLKSV</sequence>
<dbReference type="EMBL" id="JACGBB010000039">
    <property type="protein sequence ID" value="MBZ7988155.1"/>
    <property type="molecule type" value="Genomic_DNA"/>
</dbReference>
<proteinExistence type="predicted"/>
<comment type="caution">
    <text evidence="1">The sequence shown here is derived from an EMBL/GenBank/DDBJ whole genome shotgun (WGS) entry which is preliminary data.</text>
</comment>